<dbReference type="PANTHER" id="PTHR13504">
    <property type="entry name" value="FIDO DOMAIN-CONTAINING PROTEIN DDB_G0283145"/>
    <property type="match status" value="1"/>
</dbReference>
<reference evidence="6" key="1">
    <citation type="submission" date="2016-10" db="EMBL/GenBank/DDBJ databases">
        <authorList>
            <person name="Varghese N."/>
            <person name="Submissions S."/>
        </authorList>
    </citation>
    <scope>NUCLEOTIDE SEQUENCE [LARGE SCALE GENOMIC DNA]</scope>
    <source>
        <strain evidence="6">DSM 21580</strain>
    </source>
</reference>
<dbReference type="Gene3D" id="1.10.3290.10">
    <property type="entry name" value="Fido-like domain"/>
    <property type="match status" value="1"/>
</dbReference>
<organism evidence="5 6">
    <name type="scientific">Halpernia humi</name>
    <dbReference type="NCBI Taxonomy" id="493375"/>
    <lineage>
        <taxon>Bacteria</taxon>
        <taxon>Pseudomonadati</taxon>
        <taxon>Bacteroidota</taxon>
        <taxon>Flavobacteriia</taxon>
        <taxon>Flavobacteriales</taxon>
        <taxon>Weeksellaceae</taxon>
        <taxon>Chryseobacterium group</taxon>
        <taxon>Halpernia</taxon>
    </lineage>
</organism>
<dbReference type="GO" id="GO:0005524">
    <property type="term" value="F:ATP binding"/>
    <property type="evidence" value="ECO:0007669"/>
    <property type="project" value="UniProtKB-KW"/>
</dbReference>
<dbReference type="InterPro" id="IPR003812">
    <property type="entry name" value="Fido"/>
</dbReference>
<dbReference type="RefSeq" id="WP_103914706.1">
    <property type="nucleotide sequence ID" value="NZ_FNUS01000008.1"/>
</dbReference>
<evidence type="ECO:0000313" key="5">
    <source>
        <dbReference type="EMBL" id="SEG59596.1"/>
    </source>
</evidence>
<dbReference type="Proteomes" id="UP000236738">
    <property type="component" value="Unassembled WGS sequence"/>
</dbReference>
<evidence type="ECO:0000256" key="3">
    <source>
        <dbReference type="PIRSR" id="PIRSR640198-3"/>
    </source>
</evidence>
<dbReference type="EMBL" id="FNUS01000008">
    <property type="protein sequence ID" value="SEG59596.1"/>
    <property type="molecule type" value="Genomic_DNA"/>
</dbReference>
<keyword evidence="2" id="KW-0547">Nucleotide-binding</keyword>
<evidence type="ECO:0000256" key="1">
    <source>
        <dbReference type="PIRSR" id="PIRSR640198-1"/>
    </source>
</evidence>
<protein>
    <submittedName>
        <fullName evidence="5">Fic/DOC family protein</fullName>
    </submittedName>
</protein>
<feature type="active site" evidence="1">
    <location>
        <position position="200"/>
    </location>
</feature>
<dbReference type="AlphaFoldDB" id="A0A1H6BH93"/>
<name>A0A1H6BH93_9FLAO</name>
<feature type="binding site" evidence="2">
    <location>
        <begin position="204"/>
        <end position="211"/>
    </location>
    <ligand>
        <name>ATP</name>
        <dbReference type="ChEBI" id="CHEBI:30616"/>
    </ligand>
</feature>
<evidence type="ECO:0000256" key="2">
    <source>
        <dbReference type="PIRSR" id="PIRSR640198-2"/>
    </source>
</evidence>
<dbReference type="PANTHER" id="PTHR13504:SF38">
    <property type="entry name" value="FIDO DOMAIN-CONTAINING PROTEIN"/>
    <property type="match status" value="1"/>
</dbReference>
<keyword evidence="2" id="KW-0067">ATP-binding</keyword>
<accession>A0A1H6BH93</accession>
<dbReference type="OrthoDB" id="9814400at2"/>
<dbReference type="SUPFAM" id="SSF140931">
    <property type="entry name" value="Fic-like"/>
    <property type="match status" value="1"/>
</dbReference>
<dbReference type="Pfam" id="PF02661">
    <property type="entry name" value="Fic"/>
    <property type="match status" value="1"/>
</dbReference>
<keyword evidence="6" id="KW-1185">Reference proteome</keyword>
<proteinExistence type="predicted"/>
<dbReference type="InterPro" id="IPR040198">
    <property type="entry name" value="Fido_containing"/>
</dbReference>
<evidence type="ECO:0000259" key="4">
    <source>
        <dbReference type="PROSITE" id="PS51459"/>
    </source>
</evidence>
<gene>
    <name evidence="5" type="ORF">SAMN05421847_2866</name>
</gene>
<feature type="binding site" evidence="2">
    <location>
        <begin position="236"/>
        <end position="237"/>
    </location>
    <ligand>
        <name>ATP</name>
        <dbReference type="ChEBI" id="CHEBI:30616"/>
    </ligand>
</feature>
<feature type="site" description="Important for autoinhibition of adenylyltransferase activity" evidence="3">
    <location>
        <position position="53"/>
    </location>
</feature>
<sequence>MKKFSEFENLEEIISVDEQKLSIDQFRPFSKEMEDKVFQKLKLDWNYNSNAIEGNQLSYGETIAFLNFGLTAKGKPFKDHLDIKGHNEAIQFMLQLIKENRPLSENDIKDLHKIILVEPYFSTTISPEGIDFQKEIKIGQYKTSPNHVKTISGDIHYYTNPEEVPFKMNELLEWLKEAEKDNLHPILLSAIFHHKFTAIHPFDDGNGRLARIISNFILLQHQYPVIVIKNKDKNQYYSALNIADNGIYKDLILLFVENISHSFNIYEKALAGENINEPDDLDKEIDLFTKEMNVQNIKTVDFQEDKDFLIETYIRGFFEYLFPKLNKIEQFFQNFYVNFNKKKYGFVNSNDFHSVAFNNLLKLNNSKAIYNFCFEEAVAGKYTLDFEIMFEFKNKTLEINVYKFYSETMFGLMKNEIYLKEILYSENPQPIFEEITKFIIKYLMDEIKNHTKDETSEA</sequence>
<dbReference type="InterPro" id="IPR036597">
    <property type="entry name" value="Fido-like_dom_sf"/>
</dbReference>
<feature type="binding site" evidence="2">
    <location>
        <begin position="148"/>
        <end position="156"/>
    </location>
    <ligand>
        <name>ATP</name>
        <dbReference type="ChEBI" id="CHEBI:30616"/>
    </ligand>
</feature>
<evidence type="ECO:0000313" key="6">
    <source>
        <dbReference type="Proteomes" id="UP000236738"/>
    </source>
</evidence>
<feature type="domain" description="Fido" evidence="4">
    <location>
        <begin position="103"/>
        <end position="257"/>
    </location>
</feature>
<dbReference type="PROSITE" id="PS51459">
    <property type="entry name" value="FIDO"/>
    <property type="match status" value="1"/>
</dbReference>